<evidence type="ECO:0000313" key="2">
    <source>
        <dbReference type="EMBL" id="GMR58080.1"/>
    </source>
</evidence>
<feature type="transmembrane region" description="Helical" evidence="1">
    <location>
        <begin position="6"/>
        <end position="24"/>
    </location>
</feature>
<keyword evidence="1" id="KW-1133">Transmembrane helix</keyword>
<protein>
    <recommendedName>
        <fullName evidence="4">G protein-coupled receptor</fullName>
    </recommendedName>
</protein>
<gene>
    <name evidence="2" type="ORF">PMAYCL1PPCAC_28275</name>
</gene>
<comment type="caution">
    <text evidence="2">The sequence shown here is derived from an EMBL/GenBank/DDBJ whole genome shotgun (WGS) entry which is preliminary data.</text>
</comment>
<feature type="transmembrane region" description="Helical" evidence="1">
    <location>
        <begin position="80"/>
        <end position="99"/>
    </location>
</feature>
<proteinExistence type="predicted"/>
<evidence type="ECO:0000313" key="3">
    <source>
        <dbReference type="Proteomes" id="UP001328107"/>
    </source>
</evidence>
<accession>A0AAN5IBH5</accession>
<dbReference type="Proteomes" id="UP001328107">
    <property type="component" value="Unassembled WGS sequence"/>
</dbReference>
<feature type="transmembrane region" description="Helical" evidence="1">
    <location>
        <begin position="169"/>
        <end position="185"/>
    </location>
</feature>
<dbReference type="EMBL" id="BTRK01000006">
    <property type="protein sequence ID" value="GMR58080.1"/>
    <property type="molecule type" value="Genomic_DNA"/>
</dbReference>
<sequence length="249" mass="28960">MATLFEIIPDLILCTLYIYLLLRIATASDAHFKTPFFVLLTTTGVYSVLCVLAYQLLLIYQFHEDYWTVVFYKPLYAGNSFGASGAMYGKVAIVIHRYFVMRRKDFSEKVLSMKAIRGVLIAQFVLSLLETAAIWPASYEYMNWNGREIIVGISRENTMILKGQAVLEYSLYIFCNSIFTILTSREMHRMRRMLKDTTATSRSIILQQRNMFIIVTVCSLTHLIKVVHQEFNHAREVERNLPIFEIWSF</sequence>
<organism evidence="2 3">
    <name type="scientific">Pristionchus mayeri</name>
    <dbReference type="NCBI Taxonomy" id="1317129"/>
    <lineage>
        <taxon>Eukaryota</taxon>
        <taxon>Metazoa</taxon>
        <taxon>Ecdysozoa</taxon>
        <taxon>Nematoda</taxon>
        <taxon>Chromadorea</taxon>
        <taxon>Rhabditida</taxon>
        <taxon>Rhabditina</taxon>
        <taxon>Diplogasteromorpha</taxon>
        <taxon>Diplogasteroidea</taxon>
        <taxon>Neodiplogasteridae</taxon>
        <taxon>Pristionchus</taxon>
    </lineage>
</organism>
<feature type="transmembrane region" description="Helical" evidence="1">
    <location>
        <begin position="119"/>
        <end position="137"/>
    </location>
</feature>
<keyword evidence="1" id="KW-0472">Membrane</keyword>
<name>A0AAN5IBH5_9BILA</name>
<dbReference type="AlphaFoldDB" id="A0AAN5IBH5"/>
<dbReference type="SUPFAM" id="SSF81321">
    <property type="entry name" value="Family A G protein-coupled receptor-like"/>
    <property type="match status" value="1"/>
</dbReference>
<reference evidence="3" key="1">
    <citation type="submission" date="2022-10" db="EMBL/GenBank/DDBJ databases">
        <title>Genome assembly of Pristionchus species.</title>
        <authorList>
            <person name="Yoshida K."/>
            <person name="Sommer R.J."/>
        </authorList>
    </citation>
    <scope>NUCLEOTIDE SEQUENCE [LARGE SCALE GENOMIC DNA]</scope>
    <source>
        <strain evidence="3">RS5460</strain>
    </source>
</reference>
<keyword evidence="1" id="KW-0812">Transmembrane</keyword>
<evidence type="ECO:0000256" key="1">
    <source>
        <dbReference type="SAM" id="Phobius"/>
    </source>
</evidence>
<keyword evidence="3" id="KW-1185">Reference proteome</keyword>
<feature type="transmembrane region" description="Helical" evidence="1">
    <location>
        <begin position="36"/>
        <end position="60"/>
    </location>
</feature>
<dbReference type="PANTHER" id="PTHR31552">
    <property type="entry name" value="SERPENTINE RECEPTOR CLASS GAMMA"/>
    <property type="match status" value="1"/>
</dbReference>
<evidence type="ECO:0008006" key="4">
    <source>
        <dbReference type="Google" id="ProtNLM"/>
    </source>
</evidence>
<dbReference type="PANTHER" id="PTHR31552:SF31">
    <property type="entry name" value="SERPENTINE RECEPTOR CLASS GAMMA"/>
    <property type="match status" value="1"/>
</dbReference>